<organism evidence="1">
    <name type="scientific">Timema tahoe</name>
    <dbReference type="NCBI Taxonomy" id="61484"/>
    <lineage>
        <taxon>Eukaryota</taxon>
        <taxon>Metazoa</taxon>
        <taxon>Ecdysozoa</taxon>
        <taxon>Arthropoda</taxon>
        <taxon>Hexapoda</taxon>
        <taxon>Insecta</taxon>
        <taxon>Pterygota</taxon>
        <taxon>Neoptera</taxon>
        <taxon>Polyneoptera</taxon>
        <taxon>Phasmatodea</taxon>
        <taxon>Timematodea</taxon>
        <taxon>Timematoidea</taxon>
        <taxon>Timematidae</taxon>
        <taxon>Timema</taxon>
    </lineage>
</organism>
<gene>
    <name evidence="1" type="ORF">TTEB3V08_LOCUS11151</name>
</gene>
<dbReference type="AlphaFoldDB" id="A0A7R9IRK2"/>
<protein>
    <submittedName>
        <fullName evidence="1">Uncharacterized protein</fullName>
    </submittedName>
</protein>
<proteinExistence type="predicted"/>
<evidence type="ECO:0000313" key="1">
    <source>
        <dbReference type="EMBL" id="CAD7463265.1"/>
    </source>
</evidence>
<dbReference type="EMBL" id="OE007614">
    <property type="protein sequence ID" value="CAD7463265.1"/>
    <property type="molecule type" value="Genomic_DNA"/>
</dbReference>
<accession>A0A7R9IRK2</accession>
<reference evidence="1" key="1">
    <citation type="submission" date="2020-11" db="EMBL/GenBank/DDBJ databases">
        <authorList>
            <person name="Tran Van P."/>
        </authorList>
    </citation>
    <scope>NUCLEOTIDE SEQUENCE</scope>
</reference>
<name>A0A7R9IRK2_9NEOP</name>
<sequence>MTRLSGMLILSTNNPDLDPSGPFMLFLVIGDTSQYLCAYEIGELRLDQWRQNHIHGGKLARVVEDNNTFTPEKVFRVLNDVPSTHIIEAQVISMTHESRHVPVNPKLMSKTTYKAQAISTPSSADILHASGLLPKVRVLPRVLNVGQNGTRSGMVTHDTNEKLKITFQVEALLKKKKKWYLAELLSFLNDFVGQHRIMGSNLHTDDSGETQADDSQLQQRVSQMMALYLRKDPLEISDILETSDEPEEIPSKSRFQFQHPVKMYGKKVRRAPMKPADMIAGPMIEFLKA</sequence>